<dbReference type="GeneID" id="108004606"/>
<feature type="compositionally biased region" description="Gly residues" evidence="1">
    <location>
        <begin position="49"/>
        <end position="62"/>
    </location>
</feature>
<dbReference type="AlphaFoldDB" id="A0AB39YWE5"/>
<evidence type="ECO:0000256" key="1">
    <source>
        <dbReference type="SAM" id="MobiDB-lite"/>
    </source>
</evidence>
<keyword evidence="2" id="KW-1185">Reference proteome</keyword>
<evidence type="ECO:0000313" key="2">
    <source>
        <dbReference type="Proteomes" id="UP001652628"/>
    </source>
</evidence>
<dbReference type="RefSeq" id="XP_016923035.2">
    <property type="nucleotide sequence ID" value="XM_017067546.4"/>
</dbReference>
<gene>
    <name evidence="3" type="primary">LOC108004606</name>
</gene>
<accession>A0AB39YWE5</accession>
<protein>
    <submittedName>
        <fullName evidence="3">Spidroin-1</fullName>
    </submittedName>
</protein>
<reference evidence="3" key="1">
    <citation type="submission" date="2025-08" db="UniProtKB">
        <authorList>
            <consortium name="RefSeq"/>
        </authorList>
    </citation>
    <scope>IDENTIFICATION</scope>
</reference>
<feature type="region of interest" description="Disordered" evidence="1">
    <location>
        <begin position="49"/>
        <end position="68"/>
    </location>
</feature>
<evidence type="ECO:0000313" key="3">
    <source>
        <dbReference type="RefSeq" id="XP_016923035.2"/>
    </source>
</evidence>
<proteinExistence type="predicted"/>
<dbReference type="Proteomes" id="UP001652628">
    <property type="component" value="Chromosome X"/>
</dbReference>
<name>A0AB39YWE5_DROSZ</name>
<sequence length="162" mass="15807">MSNAFSYWNGQPVNAPVYPQMGDLMQQSAGGAASAAAALAGSGSGAAGSGPGGLAGWPGQGSGAAQMPVQSHNPFAAGGAGMSGVGGGVQRGMAMPSAPQMGMGDYGNVSSPLTCNLPTNFFGQGSGQFEPCIDNGEAFCAYNGMDMSMNYGGGSASKGGFW</sequence>
<organism evidence="2 3">
    <name type="scientific">Drosophila suzukii</name>
    <name type="common">Spotted-wing drosophila fruit fly</name>
    <dbReference type="NCBI Taxonomy" id="28584"/>
    <lineage>
        <taxon>Eukaryota</taxon>
        <taxon>Metazoa</taxon>
        <taxon>Ecdysozoa</taxon>
        <taxon>Arthropoda</taxon>
        <taxon>Hexapoda</taxon>
        <taxon>Insecta</taxon>
        <taxon>Pterygota</taxon>
        <taxon>Neoptera</taxon>
        <taxon>Endopterygota</taxon>
        <taxon>Diptera</taxon>
        <taxon>Brachycera</taxon>
        <taxon>Muscomorpha</taxon>
        <taxon>Ephydroidea</taxon>
        <taxon>Drosophilidae</taxon>
        <taxon>Drosophila</taxon>
        <taxon>Sophophora</taxon>
    </lineage>
</organism>